<feature type="transmembrane region" description="Helical" evidence="6">
    <location>
        <begin position="104"/>
        <end position="123"/>
    </location>
</feature>
<sequence length="154" mass="17307">MNSIPYIISILIAQCAGGIGAFFTTNSVGTWYTTLSKPLWNPPSWLFGPVWILLYTLMGIAAALVYQHKGSKQTTRALSLYTVQLALNALWSILFFGMKNPGGSFVEIIILLGFIIVTTILFWRVNTWAGILMLPYIAWVSFATYLNYTIWQLN</sequence>
<comment type="subcellular location">
    <subcellularLocation>
        <location evidence="1">Membrane</location>
        <topology evidence="1">Multi-pass membrane protein</topology>
    </subcellularLocation>
</comment>
<dbReference type="Proteomes" id="UP000228528">
    <property type="component" value="Unassembled WGS sequence"/>
</dbReference>
<feature type="transmembrane region" description="Helical" evidence="6">
    <location>
        <begin position="130"/>
        <end position="151"/>
    </location>
</feature>
<feature type="transmembrane region" description="Helical" evidence="6">
    <location>
        <begin position="7"/>
        <end position="25"/>
    </location>
</feature>
<accession>A0A2M6P120</accession>
<keyword evidence="3 6" id="KW-0812">Transmembrane</keyword>
<evidence type="ECO:0000256" key="4">
    <source>
        <dbReference type="ARBA" id="ARBA00022989"/>
    </source>
</evidence>
<feature type="transmembrane region" description="Helical" evidence="6">
    <location>
        <begin position="45"/>
        <end position="66"/>
    </location>
</feature>
<dbReference type="PANTHER" id="PTHR10057">
    <property type="entry name" value="PERIPHERAL-TYPE BENZODIAZEPINE RECEPTOR"/>
    <property type="match status" value="1"/>
</dbReference>
<dbReference type="InterPro" id="IPR004307">
    <property type="entry name" value="TspO_MBR"/>
</dbReference>
<comment type="caution">
    <text evidence="7">The sequence shown here is derived from an EMBL/GenBank/DDBJ whole genome shotgun (WGS) entry which is preliminary data.</text>
</comment>
<organism evidence="7 8">
    <name type="scientific">Candidatus Magasanikbacteria bacterium CG10_big_fil_rev_8_21_14_0_10_38_6</name>
    <dbReference type="NCBI Taxonomy" id="1974647"/>
    <lineage>
        <taxon>Bacteria</taxon>
        <taxon>Candidatus Magasanikiibacteriota</taxon>
    </lineage>
</organism>
<dbReference type="AlphaFoldDB" id="A0A2M6P120"/>
<comment type="similarity">
    <text evidence="2">Belongs to the TspO/BZRP family.</text>
</comment>
<dbReference type="Pfam" id="PF03073">
    <property type="entry name" value="TspO_MBR"/>
    <property type="match status" value="1"/>
</dbReference>
<dbReference type="GO" id="GO:0016020">
    <property type="term" value="C:membrane"/>
    <property type="evidence" value="ECO:0007669"/>
    <property type="project" value="UniProtKB-SubCell"/>
</dbReference>
<evidence type="ECO:0000256" key="2">
    <source>
        <dbReference type="ARBA" id="ARBA00007524"/>
    </source>
</evidence>
<evidence type="ECO:0000256" key="6">
    <source>
        <dbReference type="SAM" id="Phobius"/>
    </source>
</evidence>
<dbReference type="InterPro" id="IPR038330">
    <property type="entry name" value="TspO/MBR-related_sf"/>
</dbReference>
<keyword evidence="4 6" id="KW-1133">Transmembrane helix</keyword>
<protein>
    <submittedName>
        <fullName evidence="7">TspO protein</fullName>
    </submittedName>
</protein>
<dbReference type="PANTHER" id="PTHR10057:SF0">
    <property type="entry name" value="TRANSLOCATOR PROTEIN"/>
    <property type="match status" value="1"/>
</dbReference>
<dbReference type="CDD" id="cd15904">
    <property type="entry name" value="TSPO_MBR"/>
    <property type="match status" value="1"/>
</dbReference>
<evidence type="ECO:0000313" key="8">
    <source>
        <dbReference type="Proteomes" id="UP000228528"/>
    </source>
</evidence>
<proteinExistence type="inferred from homology"/>
<dbReference type="GO" id="GO:0033013">
    <property type="term" value="P:tetrapyrrole metabolic process"/>
    <property type="evidence" value="ECO:0007669"/>
    <property type="project" value="UniProtKB-ARBA"/>
</dbReference>
<reference evidence="8" key="1">
    <citation type="submission" date="2017-09" db="EMBL/GenBank/DDBJ databases">
        <title>Depth-based differentiation of microbial function through sediment-hosted aquifers and enrichment of novel symbionts in the deep terrestrial subsurface.</title>
        <authorList>
            <person name="Probst A.J."/>
            <person name="Ladd B."/>
            <person name="Jarett J.K."/>
            <person name="Geller-Mcgrath D.E."/>
            <person name="Sieber C.M.K."/>
            <person name="Emerson J.B."/>
            <person name="Anantharaman K."/>
            <person name="Thomas B.C."/>
            <person name="Malmstrom R."/>
            <person name="Stieglmeier M."/>
            <person name="Klingl A."/>
            <person name="Woyke T."/>
            <person name="Ryan C.M."/>
            <person name="Banfield J.F."/>
        </authorList>
    </citation>
    <scope>NUCLEOTIDE SEQUENCE [LARGE SCALE GENOMIC DNA]</scope>
</reference>
<dbReference type="EMBL" id="PFBW01000109">
    <property type="protein sequence ID" value="PIR77432.1"/>
    <property type="molecule type" value="Genomic_DNA"/>
</dbReference>
<evidence type="ECO:0000313" key="7">
    <source>
        <dbReference type="EMBL" id="PIR77432.1"/>
    </source>
</evidence>
<gene>
    <name evidence="7" type="ORF">COU30_02525</name>
</gene>
<keyword evidence="5 6" id="KW-0472">Membrane</keyword>
<evidence type="ECO:0000256" key="3">
    <source>
        <dbReference type="ARBA" id="ARBA00022692"/>
    </source>
</evidence>
<feature type="transmembrane region" description="Helical" evidence="6">
    <location>
        <begin position="78"/>
        <end position="98"/>
    </location>
</feature>
<evidence type="ECO:0000256" key="5">
    <source>
        <dbReference type="ARBA" id="ARBA00023136"/>
    </source>
</evidence>
<dbReference type="PIRSF" id="PIRSF005859">
    <property type="entry name" value="PBR"/>
    <property type="match status" value="1"/>
</dbReference>
<dbReference type="FunFam" id="1.20.1260.100:FF:000001">
    <property type="entry name" value="translocator protein 2"/>
    <property type="match status" value="1"/>
</dbReference>
<evidence type="ECO:0000256" key="1">
    <source>
        <dbReference type="ARBA" id="ARBA00004141"/>
    </source>
</evidence>
<name>A0A2M6P120_9BACT</name>
<dbReference type="Gene3D" id="1.20.1260.100">
    <property type="entry name" value="TspO/MBR protein"/>
    <property type="match status" value="1"/>
</dbReference>